<dbReference type="Pfam" id="PF06794">
    <property type="entry name" value="UPF0270"/>
    <property type="match status" value="1"/>
</dbReference>
<dbReference type="OrthoDB" id="6120729at2"/>
<evidence type="ECO:0000256" key="1">
    <source>
        <dbReference type="ARBA" id="ARBA00006450"/>
    </source>
</evidence>
<dbReference type="Gene3D" id="1.10.10.610">
    <property type="entry name" value="YehU-like"/>
    <property type="match status" value="1"/>
</dbReference>
<dbReference type="InterPro" id="IPR036685">
    <property type="entry name" value="YehU-like_sf"/>
</dbReference>
<comment type="caution">
    <text evidence="2">The sequence shown here is derived from an EMBL/GenBank/DDBJ whole genome shotgun (WGS) entry which is preliminary data.</text>
</comment>
<evidence type="ECO:0000313" key="2">
    <source>
        <dbReference type="EMBL" id="KTD32717.1"/>
    </source>
</evidence>
<dbReference type="STRING" id="45070.Lnau_2365"/>
<organism evidence="2 3">
    <name type="scientific">Legionella nautarum</name>
    <dbReference type="NCBI Taxonomy" id="45070"/>
    <lineage>
        <taxon>Bacteria</taxon>
        <taxon>Pseudomonadati</taxon>
        <taxon>Pseudomonadota</taxon>
        <taxon>Gammaproteobacteria</taxon>
        <taxon>Legionellales</taxon>
        <taxon>Legionellaceae</taxon>
        <taxon>Legionella</taxon>
    </lineage>
</organism>
<sequence length="84" mass="9642">MIEIDSALLSKMALENLIIEVITRQATEYGEFEINLQIKKEQLLDKIKNGSAVIVYCAKENICDVITADDFIKFQKQLIKDHLE</sequence>
<name>A0A0W0WK53_9GAMM</name>
<keyword evidence="3" id="KW-1185">Reference proteome</keyword>
<comment type="similarity">
    <text evidence="1">Belongs to the UPF0270 family.</text>
</comment>
<gene>
    <name evidence="2" type="ORF">Lnau_2365</name>
</gene>
<evidence type="ECO:0000313" key="3">
    <source>
        <dbReference type="Proteomes" id="UP000054725"/>
    </source>
</evidence>
<dbReference type="SUPFAM" id="SSF118001">
    <property type="entry name" value="YehU-like"/>
    <property type="match status" value="1"/>
</dbReference>
<dbReference type="PATRIC" id="fig|45070.6.peg.2498"/>
<dbReference type="Proteomes" id="UP000054725">
    <property type="component" value="Unassembled WGS sequence"/>
</dbReference>
<proteinExistence type="inferred from homology"/>
<accession>A0A0W0WK53</accession>
<dbReference type="InterPro" id="IPR010648">
    <property type="entry name" value="UPF0270"/>
</dbReference>
<dbReference type="RefSeq" id="WP_058505368.1">
    <property type="nucleotide sequence ID" value="NZ_CAAAIF010000033.1"/>
</dbReference>
<dbReference type="AlphaFoldDB" id="A0A0W0WK53"/>
<reference evidence="2 3" key="1">
    <citation type="submission" date="2015-11" db="EMBL/GenBank/DDBJ databases">
        <title>Genomic analysis of 38 Legionella species identifies large and diverse effector repertoires.</title>
        <authorList>
            <person name="Burstein D."/>
            <person name="Amaro F."/>
            <person name="Zusman T."/>
            <person name="Lifshitz Z."/>
            <person name="Cohen O."/>
            <person name="Gilbert J.A."/>
            <person name="Pupko T."/>
            <person name="Shuman H.A."/>
            <person name="Segal G."/>
        </authorList>
    </citation>
    <scope>NUCLEOTIDE SEQUENCE [LARGE SCALE GENOMIC DNA]</scope>
    <source>
        <strain evidence="2 3">ATCC 49506</strain>
    </source>
</reference>
<protein>
    <submittedName>
        <fullName evidence="2">Uncharacterized protein</fullName>
    </submittedName>
</protein>
<dbReference type="EMBL" id="LNYO01000024">
    <property type="protein sequence ID" value="KTD32717.1"/>
    <property type="molecule type" value="Genomic_DNA"/>
</dbReference>